<dbReference type="Pfam" id="PF13361">
    <property type="entry name" value="UvrD_C"/>
    <property type="match status" value="2"/>
</dbReference>
<comment type="similarity">
    <text evidence="1">Belongs to the helicase family. UvrD subfamily.</text>
</comment>
<feature type="domain" description="UvrD-like helicase ATP-binding" evidence="17">
    <location>
        <begin position="3"/>
        <end position="292"/>
    </location>
</feature>
<evidence type="ECO:0000256" key="15">
    <source>
        <dbReference type="PROSITE-ProRule" id="PRU00560"/>
    </source>
</evidence>
<dbReference type="GO" id="GO:0000725">
    <property type="term" value="P:recombinational repair"/>
    <property type="evidence" value="ECO:0007669"/>
    <property type="project" value="TreeGrafter"/>
</dbReference>
<evidence type="ECO:0000256" key="4">
    <source>
        <dbReference type="ARBA" id="ARBA00022763"/>
    </source>
</evidence>
<evidence type="ECO:0000256" key="14">
    <source>
        <dbReference type="ARBA" id="ARBA00048988"/>
    </source>
</evidence>
<dbReference type="EMBL" id="PVXL01000021">
    <property type="protein sequence ID" value="PRR76302.1"/>
    <property type="molecule type" value="Genomic_DNA"/>
</dbReference>
<dbReference type="Pfam" id="PF00580">
    <property type="entry name" value="UvrD-helicase"/>
    <property type="match status" value="1"/>
</dbReference>
<dbReference type="InterPro" id="IPR011604">
    <property type="entry name" value="PDDEXK-like_dom_sf"/>
</dbReference>
<dbReference type="InterPro" id="IPR014017">
    <property type="entry name" value="DNA_helicase_UvrD-like_C"/>
</dbReference>
<evidence type="ECO:0000256" key="5">
    <source>
        <dbReference type="ARBA" id="ARBA00022801"/>
    </source>
</evidence>
<evidence type="ECO:0000256" key="2">
    <source>
        <dbReference type="ARBA" id="ARBA00022722"/>
    </source>
</evidence>
<evidence type="ECO:0000256" key="9">
    <source>
        <dbReference type="ARBA" id="ARBA00023125"/>
    </source>
</evidence>
<dbReference type="CDD" id="cd17932">
    <property type="entry name" value="DEXQc_UvrD"/>
    <property type="match status" value="1"/>
</dbReference>
<organism evidence="19 20">
    <name type="scientific">Neomoorella stamsii</name>
    <dbReference type="NCBI Taxonomy" id="1266720"/>
    <lineage>
        <taxon>Bacteria</taxon>
        <taxon>Bacillati</taxon>
        <taxon>Bacillota</taxon>
        <taxon>Clostridia</taxon>
        <taxon>Neomoorellales</taxon>
        <taxon>Neomoorellaceae</taxon>
        <taxon>Neomoorella</taxon>
    </lineage>
</organism>
<evidence type="ECO:0000256" key="10">
    <source>
        <dbReference type="ARBA" id="ARBA00023204"/>
    </source>
</evidence>
<dbReference type="SUPFAM" id="SSF52980">
    <property type="entry name" value="Restriction endonuclease-like"/>
    <property type="match status" value="1"/>
</dbReference>
<dbReference type="PANTHER" id="PTHR11070:SF2">
    <property type="entry name" value="ATP-DEPENDENT DNA HELICASE SRS2"/>
    <property type="match status" value="1"/>
</dbReference>
<dbReference type="GO" id="GO:0003677">
    <property type="term" value="F:DNA binding"/>
    <property type="evidence" value="ECO:0007669"/>
    <property type="project" value="UniProtKB-KW"/>
</dbReference>
<dbReference type="AlphaFoldDB" id="A0A9X7P773"/>
<evidence type="ECO:0000256" key="8">
    <source>
        <dbReference type="ARBA" id="ARBA00022840"/>
    </source>
</evidence>
<comment type="catalytic activity">
    <reaction evidence="12">
        <text>Couples ATP hydrolysis with the unwinding of duplex DNA by translocating in the 3'-5' direction.</text>
        <dbReference type="EC" id="5.6.2.4"/>
    </reaction>
</comment>
<dbReference type="InterPro" id="IPR014016">
    <property type="entry name" value="UvrD-like_ATP-bd"/>
</dbReference>
<dbReference type="GO" id="GO:0043138">
    <property type="term" value="F:3'-5' DNA helicase activity"/>
    <property type="evidence" value="ECO:0007669"/>
    <property type="project" value="UniProtKB-EC"/>
</dbReference>
<dbReference type="EC" id="5.6.2.4" evidence="13"/>
<protein>
    <recommendedName>
        <fullName evidence="13">DNA 3'-5' helicase</fullName>
        <ecNumber evidence="13">5.6.2.4</ecNumber>
    </recommendedName>
</protein>
<dbReference type="GO" id="GO:0004527">
    <property type="term" value="F:exonuclease activity"/>
    <property type="evidence" value="ECO:0007669"/>
    <property type="project" value="UniProtKB-KW"/>
</dbReference>
<dbReference type="Gene3D" id="3.90.320.10">
    <property type="match status" value="1"/>
</dbReference>
<dbReference type="InterPro" id="IPR038726">
    <property type="entry name" value="PDDEXK_AddAB-type"/>
</dbReference>
<reference evidence="19 20" key="1">
    <citation type="submission" date="2018-03" db="EMBL/GenBank/DDBJ databases">
        <title>Genome sequence of Moorella stamsii DSM 26217.</title>
        <authorList>
            <person name="Poehlein A."/>
            <person name="Daniel R."/>
        </authorList>
    </citation>
    <scope>NUCLEOTIDE SEQUENCE [LARGE SCALE GENOMIC DNA]</scope>
    <source>
        <strain evidence="20">DSM 26217</strain>
    </source>
</reference>
<dbReference type="Proteomes" id="UP000239430">
    <property type="component" value="Unassembled WGS sequence"/>
</dbReference>
<dbReference type="PANTHER" id="PTHR11070">
    <property type="entry name" value="UVRD / RECB / PCRA DNA HELICASE FAMILY MEMBER"/>
    <property type="match status" value="1"/>
</dbReference>
<gene>
    <name evidence="19" type="primary">pcrA_1</name>
    <name evidence="19" type="ORF">MOST_04630</name>
</gene>
<keyword evidence="4" id="KW-0227">DNA damage</keyword>
<dbReference type="InterPro" id="IPR013986">
    <property type="entry name" value="DExx_box_DNA_helicase_dom_sf"/>
</dbReference>
<evidence type="ECO:0000313" key="19">
    <source>
        <dbReference type="EMBL" id="PRR76302.1"/>
    </source>
</evidence>
<keyword evidence="2" id="KW-0540">Nuclease</keyword>
<name>A0A9X7P773_9FIRM</name>
<keyword evidence="11" id="KW-0413">Isomerase</keyword>
<dbReference type="Gene3D" id="1.10.10.160">
    <property type="match status" value="1"/>
</dbReference>
<dbReference type="InterPro" id="IPR027417">
    <property type="entry name" value="P-loop_NTPase"/>
</dbReference>
<keyword evidence="3 15" id="KW-0547">Nucleotide-binding</keyword>
<feature type="domain" description="UvrD-like helicase C-terminal" evidence="18">
    <location>
        <begin position="293"/>
        <end position="595"/>
    </location>
</feature>
<evidence type="ECO:0000256" key="3">
    <source>
        <dbReference type="ARBA" id="ARBA00022741"/>
    </source>
</evidence>
<evidence type="ECO:0000256" key="7">
    <source>
        <dbReference type="ARBA" id="ARBA00022839"/>
    </source>
</evidence>
<accession>A0A9X7P773</accession>
<feature type="region of interest" description="Disordered" evidence="16">
    <location>
        <begin position="680"/>
        <end position="703"/>
    </location>
</feature>
<feature type="binding site" evidence="15">
    <location>
        <begin position="24"/>
        <end position="31"/>
    </location>
    <ligand>
        <name>ATP</name>
        <dbReference type="ChEBI" id="CHEBI:30616"/>
    </ligand>
</feature>
<keyword evidence="8 15" id="KW-0067">ATP-binding</keyword>
<evidence type="ECO:0000256" key="13">
    <source>
        <dbReference type="ARBA" id="ARBA00034808"/>
    </source>
</evidence>
<keyword evidence="10" id="KW-0234">DNA repair</keyword>
<comment type="caution">
    <text evidence="19">The sequence shown here is derived from an EMBL/GenBank/DDBJ whole genome shotgun (WGS) entry which is preliminary data.</text>
</comment>
<dbReference type="RefSeq" id="WP_054936332.1">
    <property type="nucleotide sequence ID" value="NZ_PVXL01000021.1"/>
</dbReference>
<dbReference type="Pfam" id="PF12705">
    <property type="entry name" value="PDDEXK_1"/>
    <property type="match status" value="1"/>
</dbReference>
<keyword evidence="7" id="KW-0269">Exonuclease</keyword>
<evidence type="ECO:0000259" key="18">
    <source>
        <dbReference type="PROSITE" id="PS51217"/>
    </source>
</evidence>
<evidence type="ECO:0000256" key="12">
    <source>
        <dbReference type="ARBA" id="ARBA00034617"/>
    </source>
</evidence>
<evidence type="ECO:0000256" key="16">
    <source>
        <dbReference type="SAM" id="MobiDB-lite"/>
    </source>
</evidence>
<dbReference type="InterPro" id="IPR011335">
    <property type="entry name" value="Restrct_endonuc-II-like"/>
</dbReference>
<dbReference type="GO" id="GO:0005524">
    <property type="term" value="F:ATP binding"/>
    <property type="evidence" value="ECO:0007669"/>
    <property type="project" value="UniProtKB-UniRule"/>
</dbReference>
<keyword evidence="5 15" id="KW-0378">Hydrolase</keyword>
<dbReference type="Gene3D" id="3.40.50.300">
    <property type="entry name" value="P-loop containing nucleotide triphosphate hydrolases"/>
    <property type="match status" value="3"/>
</dbReference>
<keyword evidence="9" id="KW-0238">DNA-binding</keyword>
<sequence length="969" mass="111829">MALKYTDAQILAINHRKGNLQIIACAGSGKTEVISRRIAQIVKEGTPRSCIVAFTFTDRAAMEMKARIRKHLEELCPEDPSLGDMYVGTIHSFCFQLLKEIDPIYRNYEILDEIRQAALISSKWNKQGLWLERCKRLVRSGKYWDTVRGLINTLNVLHIKNIPDDQIADDVARDVIERYRRLTLEKPNYFLDFNGIIGELIKTLRANPEKLMEVRQRFKYVVADEYQDFDPRQEELLYLITDGGKSASVCVVGDDDQAIYGWRGADITNMLEFEKRYPDVTRINMIYNFRSTHAIVEIANASVRPLRRRLPKAMEARHWDFEVDPENPVETIAERGDIQRRCFATEREEAEYVADRIKVLRGMIIKEKDGTERAIDYADMAILLRSVKSAGREFVDVLREQGIPVVVRGTRGLFSHDEIRLVQAAFCQLAQEEFWYEDNDGNEHHLTIDSTRDFIRQTIRNLRSKGAMPSADPNVFLQWIAEKRATIAKQKLPREKRGRVSRRIYPQDWFHEMLRVLGASDGPEPWPEDVLYNLGRFSYLISQFESVHQWITPDDLVPLCRFLNGWAASNTDDGGQDEISVPNAVQVMTIHAAKGLEWPVVFIPRVTTHHFPNTYLKSRGPETFLSPEQFDPKEFAGGDDGERRLWYVAVTRSRKFLHITSLDRKHKRPQIFMTEIRHDYVQDDGTDPSEPRPRGVPTPPVDTEILPTTYSDLNYYWGCPFDYQLRRLMGFRPGVKEAYGYGLQVHNLLAAIHERALKGEEISAEWIHNIVQERFNLRYTNQDVLETLRAAAEKTLRRYVSIFPEQAKYVFRAEQPFEFIEGDALISGTIDLLEKVETNADGSELRVPVGVVDFKTGTGEDYKDYLQRVKNVERQLRLYAVAVRRALNLDPHHATAYFLGPNPPEDLRIKEQHQVDISDASREVVMMDVARAVAGIKAHEFPLRGRETGRCRGCDFYRICPAGPHKKHN</sequence>
<proteinExistence type="inferred from homology"/>
<dbReference type="InterPro" id="IPR000212">
    <property type="entry name" value="DNA_helicase_UvrD/REP"/>
</dbReference>
<comment type="catalytic activity">
    <reaction evidence="14">
        <text>ATP + H2O = ADP + phosphate + H(+)</text>
        <dbReference type="Rhea" id="RHEA:13065"/>
        <dbReference type="ChEBI" id="CHEBI:15377"/>
        <dbReference type="ChEBI" id="CHEBI:15378"/>
        <dbReference type="ChEBI" id="CHEBI:30616"/>
        <dbReference type="ChEBI" id="CHEBI:43474"/>
        <dbReference type="ChEBI" id="CHEBI:456216"/>
        <dbReference type="EC" id="5.6.2.4"/>
    </reaction>
</comment>
<keyword evidence="20" id="KW-1185">Reference proteome</keyword>
<dbReference type="PROSITE" id="PS51198">
    <property type="entry name" value="UVRD_HELICASE_ATP_BIND"/>
    <property type="match status" value="1"/>
</dbReference>
<evidence type="ECO:0000256" key="1">
    <source>
        <dbReference type="ARBA" id="ARBA00009922"/>
    </source>
</evidence>
<evidence type="ECO:0000256" key="6">
    <source>
        <dbReference type="ARBA" id="ARBA00022806"/>
    </source>
</evidence>
<evidence type="ECO:0000313" key="20">
    <source>
        <dbReference type="Proteomes" id="UP000239430"/>
    </source>
</evidence>
<dbReference type="SUPFAM" id="SSF52540">
    <property type="entry name" value="P-loop containing nucleoside triphosphate hydrolases"/>
    <property type="match status" value="1"/>
</dbReference>
<dbReference type="PROSITE" id="PS51217">
    <property type="entry name" value="UVRD_HELICASE_CTER"/>
    <property type="match status" value="1"/>
</dbReference>
<evidence type="ECO:0000259" key="17">
    <source>
        <dbReference type="PROSITE" id="PS51198"/>
    </source>
</evidence>
<keyword evidence="6 15" id="KW-0347">Helicase</keyword>
<evidence type="ECO:0000256" key="11">
    <source>
        <dbReference type="ARBA" id="ARBA00023235"/>
    </source>
</evidence>